<sequence>MSPVLAFSRLLVLSGRVVPPALFWQLANFNLAHLSRGASRLARFRHRPRSPAHRSSDPHRVHHATAVPVRRALRLAAGR</sequence>
<dbReference type="EMBL" id="QXGD01000259">
    <property type="protein sequence ID" value="KAE9245661.1"/>
    <property type="molecule type" value="Genomic_DNA"/>
</dbReference>
<dbReference type="AlphaFoldDB" id="A0A6A4A1A4"/>
<proteinExistence type="predicted"/>
<name>A0A6A4A1A4_9STRA</name>
<organism evidence="1 2">
    <name type="scientific">Phytophthora fragariae</name>
    <dbReference type="NCBI Taxonomy" id="53985"/>
    <lineage>
        <taxon>Eukaryota</taxon>
        <taxon>Sar</taxon>
        <taxon>Stramenopiles</taxon>
        <taxon>Oomycota</taxon>
        <taxon>Peronosporomycetes</taxon>
        <taxon>Peronosporales</taxon>
        <taxon>Peronosporaceae</taxon>
        <taxon>Phytophthora</taxon>
    </lineage>
</organism>
<gene>
    <name evidence="1" type="ORF">PF002_g7135</name>
</gene>
<evidence type="ECO:0000313" key="2">
    <source>
        <dbReference type="Proteomes" id="UP000440367"/>
    </source>
</evidence>
<comment type="caution">
    <text evidence="1">The sequence shown here is derived from an EMBL/GenBank/DDBJ whole genome shotgun (WGS) entry which is preliminary data.</text>
</comment>
<evidence type="ECO:0000313" key="1">
    <source>
        <dbReference type="EMBL" id="KAE9245661.1"/>
    </source>
</evidence>
<reference evidence="1 2" key="1">
    <citation type="submission" date="2018-08" db="EMBL/GenBank/DDBJ databases">
        <title>Genomic investigation of the strawberry pathogen Phytophthora fragariae indicates pathogenicity is determined by transcriptional variation in three key races.</title>
        <authorList>
            <person name="Adams T.M."/>
            <person name="Armitage A.D."/>
            <person name="Sobczyk M.K."/>
            <person name="Bates H.J."/>
            <person name="Dunwell J.M."/>
            <person name="Nellist C.F."/>
            <person name="Harrison R.J."/>
        </authorList>
    </citation>
    <scope>NUCLEOTIDE SEQUENCE [LARGE SCALE GENOMIC DNA]</scope>
    <source>
        <strain evidence="1 2">BC-1</strain>
    </source>
</reference>
<protein>
    <submittedName>
        <fullName evidence="1">Uncharacterized protein</fullName>
    </submittedName>
</protein>
<dbReference type="Proteomes" id="UP000440367">
    <property type="component" value="Unassembled WGS sequence"/>
</dbReference>
<accession>A0A6A4A1A4</accession>